<dbReference type="InterPro" id="IPR058204">
    <property type="entry name" value="FtsX_firmicutes-type"/>
</dbReference>
<evidence type="ECO:0000256" key="9">
    <source>
        <dbReference type="ARBA" id="ARBA00023306"/>
    </source>
</evidence>
<proteinExistence type="inferred from homology"/>
<feature type="transmembrane region" description="Helical" evidence="11">
    <location>
        <begin position="265"/>
        <end position="289"/>
    </location>
</feature>
<evidence type="ECO:0000259" key="12">
    <source>
        <dbReference type="Pfam" id="PF02687"/>
    </source>
</evidence>
<dbReference type="InterPro" id="IPR040690">
    <property type="entry name" value="FtsX_ECD"/>
</dbReference>
<dbReference type="eggNOG" id="COG2177">
    <property type="taxonomic scope" value="Bacteria"/>
</dbReference>
<dbReference type="GO" id="GO:0051301">
    <property type="term" value="P:cell division"/>
    <property type="evidence" value="ECO:0007669"/>
    <property type="project" value="UniProtKB-KW"/>
</dbReference>
<evidence type="ECO:0000256" key="10">
    <source>
        <dbReference type="PIRNR" id="PIRNR003097"/>
    </source>
</evidence>
<dbReference type="EMBL" id="FSRN01000001">
    <property type="protein sequence ID" value="SIN96978.1"/>
    <property type="molecule type" value="Genomic_DNA"/>
</dbReference>
<keyword evidence="15" id="KW-1185">Reference proteome</keyword>
<feature type="transmembrane region" description="Helical" evidence="11">
    <location>
        <begin position="21"/>
        <end position="46"/>
    </location>
</feature>
<evidence type="ECO:0000256" key="2">
    <source>
        <dbReference type="ARBA" id="ARBA00007379"/>
    </source>
</evidence>
<evidence type="ECO:0000313" key="15">
    <source>
        <dbReference type="Proteomes" id="UP000184758"/>
    </source>
</evidence>
<dbReference type="Pfam" id="PF02687">
    <property type="entry name" value="FtsX"/>
    <property type="match status" value="1"/>
</dbReference>
<dbReference type="PANTHER" id="PTHR47755:SF1">
    <property type="entry name" value="CELL DIVISION PROTEIN FTSX"/>
    <property type="match status" value="1"/>
</dbReference>
<feature type="domain" description="ABC3 transporter permease C-terminal" evidence="12">
    <location>
        <begin position="173"/>
        <end position="293"/>
    </location>
</feature>
<dbReference type="STRING" id="28230.SAMN05878443_0735"/>
<feature type="domain" description="FtsX extracellular" evidence="13">
    <location>
        <begin position="59"/>
        <end position="150"/>
    </location>
</feature>
<feature type="transmembrane region" description="Helical" evidence="11">
    <location>
        <begin position="216"/>
        <end position="245"/>
    </location>
</feature>
<dbReference type="NCBIfam" id="NF038347">
    <property type="entry name" value="FtsX_Gpos"/>
    <property type="match status" value="1"/>
</dbReference>
<sequence length="296" mass="32724">MKLRTVKRHIIDSFKSLKRNGWMSIAAVSAVTVTLLLVGTFIAMLMNVNKLATDIENDVSVRVYIDLATNEEQQKELQSELESLDNVDSVEFSSREDELEQVVGSYGDEFNLFDGDDNPLYDVFIVNTDVPENTSLVAKQIEELEYVTQVNYGGATADNLFKTMNTVRNIGAVVIVALILTAVFLISNTIRITIFSRSTEIEIMKLVGATNWYIRWPFLIEGALIGLVGAIIPVAILSFAYVAAFDIGTDFLAGTYFGLLTPNPFLYQVGGLMLGIGIIIGAIGSFMSIRKFLKVY</sequence>
<comment type="subcellular location">
    <subcellularLocation>
        <location evidence="1">Cell membrane</location>
        <topology evidence="1">Multi-pass membrane protein</topology>
    </subcellularLocation>
</comment>
<comment type="similarity">
    <text evidence="2 10">Belongs to the ABC-4 integral membrane protein family. FtsX subfamily.</text>
</comment>
<accession>A0A1N6FP10</accession>
<evidence type="ECO:0000256" key="3">
    <source>
        <dbReference type="ARBA" id="ARBA00021907"/>
    </source>
</evidence>
<dbReference type="GO" id="GO:0005886">
    <property type="term" value="C:plasma membrane"/>
    <property type="evidence" value="ECO:0007669"/>
    <property type="project" value="UniProtKB-SubCell"/>
</dbReference>
<evidence type="ECO:0000256" key="7">
    <source>
        <dbReference type="ARBA" id="ARBA00022989"/>
    </source>
</evidence>
<comment type="function">
    <text evidence="10">Part of the ABC transporter FtsEX involved in asymmetric cellular division facilitating the initiation of sporulation.</text>
</comment>
<organism evidence="14 15">
    <name type="scientific">Carnobacterium alterfunditum</name>
    <dbReference type="NCBI Taxonomy" id="28230"/>
    <lineage>
        <taxon>Bacteria</taxon>
        <taxon>Bacillati</taxon>
        <taxon>Bacillota</taxon>
        <taxon>Bacilli</taxon>
        <taxon>Lactobacillales</taxon>
        <taxon>Carnobacteriaceae</taxon>
        <taxon>Carnobacterium</taxon>
    </lineage>
</organism>
<evidence type="ECO:0000256" key="5">
    <source>
        <dbReference type="ARBA" id="ARBA00022618"/>
    </source>
</evidence>
<dbReference type="AlphaFoldDB" id="A0A1N6FP10"/>
<feature type="transmembrane region" description="Helical" evidence="11">
    <location>
        <begin position="170"/>
        <end position="195"/>
    </location>
</feature>
<dbReference type="InterPro" id="IPR003838">
    <property type="entry name" value="ABC3_permease_C"/>
</dbReference>
<dbReference type="Pfam" id="PF18075">
    <property type="entry name" value="FtsX_ECD"/>
    <property type="match status" value="1"/>
</dbReference>
<reference evidence="15" key="1">
    <citation type="submission" date="2016-11" db="EMBL/GenBank/DDBJ databases">
        <authorList>
            <person name="Varghese N."/>
            <person name="Submissions S."/>
        </authorList>
    </citation>
    <scope>NUCLEOTIDE SEQUENCE [LARGE SCALE GENOMIC DNA]</scope>
    <source>
        <strain evidence="15">313</strain>
    </source>
</reference>
<keyword evidence="4 10" id="KW-1003">Cell membrane</keyword>
<evidence type="ECO:0000259" key="13">
    <source>
        <dbReference type="Pfam" id="PF18075"/>
    </source>
</evidence>
<gene>
    <name evidence="14" type="ORF">SAMN05878443_0735</name>
</gene>
<keyword evidence="9 10" id="KW-0131">Cell cycle</keyword>
<dbReference type="InterPro" id="IPR004513">
    <property type="entry name" value="FtsX"/>
</dbReference>
<keyword evidence="6 11" id="KW-0812">Transmembrane</keyword>
<name>A0A1N6FP10_9LACT</name>
<dbReference type="PIRSF" id="PIRSF003097">
    <property type="entry name" value="FtsX"/>
    <property type="match status" value="1"/>
</dbReference>
<evidence type="ECO:0000313" key="14">
    <source>
        <dbReference type="EMBL" id="SIN96978.1"/>
    </source>
</evidence>
<dbReference type="RefSeq" id="WP_034547455.1">
    <property type="nucleotide sequence ID" value="NZ_FSRN01000001.1"/>
</dbReference>
<dbReference type="OrthoDB" id="9812531at2"/>
<keyword evidence="8 10" id="KW-0472">Membrane</keyword>
<dbReference type="Proteomes" id="UP000184758">
    <property type="component" value="Unassembled WGS sequence"/>
</dbReference>
<evidence type="ECO:0000256" key="4">
    <source>
        <dbReference type="ARBA" id="ARBA00022475"/>
    </source>
</evidence>
<evidence type="ECO:0000256" key="6">
    <source>
        <dbReference type="ARBA" id="ARBA00022692"/>
    </source>
</evidence>
<keyword evidence="5 10" id="KW-0132">Cell division</keyword>
<evidence type="ECO:0000256" key="1">
    <source>
        <dbReference type="ARBA" id="ARBA00004651"/>
    </source>
</evidence>
<dbReference type="Gene3D" id="3.30.70.3040">
    <property type="match status" value="1"/>
</dbReference>
<keyword evidence="7 11" id="KW-1133">Transmembrane helix</keyword>
<evidence type="ECO:0000256" key="11">
    <source>
        <dbReference type="SAM" id="Phobius"/>
    </source>
</evidence>
<dbReference type="PANTHER" id="PTHR47755">
    <property type="entry name" value="CELL DIVISION PROTEIN FTSX"/>
    <property type="match status" value="1"/>
</dbReference>
<evidence type="ECO:0000256" key="8">
    <source>
        <dbReference type="ARBA" id="ARBA00023136"/>
    </source>
</evidence>
<protein>
    <recommendedName>
        <fullName evidence="3 10">Cell division protein FtsX</fullName>
    </recommendedName>
</protein>